<feature type="active site" description="Proton acceptor" evidence="6">
    <location>
        <position position="200"/>
    </location>
</feature>
<reference evidence="10" key="1">
    <citation type="submission" date="2021-09" db="EMBL/GenBank/DDBJ databases">
        <title>A high-quality genome of the endoparasitic fungus Hirsutella rhossiliensis with a comparison of Hirsutella genomes reveals transposable elements contributing to genome size variation.</title>
        <authorList>
            <person name="Lin R."/>
            <person name="Jiao Y."/>
            <person name="Sun X."/>
            <person name="Ling J."/>
            <person name="Xie B."/>
            <person name="Cheng X."/>
        </authorList>
    </citation>
    <scope>NUCLEOTIDE SEQUENCE</scope>
    <source>
        <strain evidence="10">HR02</strain>
    </source>
</reference>
<evidence type="ECO:0000313" key="11">
    <source>
        <dbReference type="Proteomes" id="UP000824596"/>
    </source>
</evidence>
<sequence>MSRAKLSLLAATALVSGAAASSFKCDLPDALDPAGDGLPSAHELFSSQDALLRQVERHRAIVRVPTICYDDMGPVDQDERWEPFYELQDTLEELYPVVHERAKPEKINTLGLLYTFQGTDKELRPILLTAHQDVVPVAEPESWTYPPFSGHFNGTWLWGRGAVDDKGSLSAIMAVMETLLSSDPDWLPKRTILVAFGFDEECSGLRGAAHIAPVLERRYGKDGLELIFDEGGLGLLQLEGDSGGDDDDDDDEKKSKVLYALPSVYEKGYLDVWFDLNVVGGHSSVPFPHTAIGVMAQIVNDLEANPFKPRIVDDSPVHRHLQCQARYSPRAIPQLTKVIEEGDLEAAARIIAAASCETQYIIQTSQAVDVIVGGFKINAMPESVSLGVNYRIAVHDSLHDVQRHIVELAAGIASSYGIRVRAFEDDAGYRDYVAGLGSGSGTSSGSGSDSGSLEPRYDVDYNGTLAITKGKSSEPSPVTRAEGPVWDAFAGTIRHTYAFADGIVVPAAEGMTANTDTRHYLNLSRNIYRWTPVRLGEFNGIHTIDEGVMMTTQMEMVMFYYNLVRVFNGNRFGVTLETPSEL</sequence>
<dbReference type="InterPro" id="IPR036264">
    <property type="entry name" value="Bact_exopeptidase_dim_dom"/>
</dbReference>
<dbReference type="OrthoDB" id="3064516at2759"/>
<dbReference type="PIRSF" id="PIRSF037217">
    <property type="entry name" value="Carboxypeptidase_S"/>
    <property type="match status" value="1"/>
</dbReference>
<feature type="binding site" evidence="7">
    <location>
        <position position="164"/>
    </location>
    <ligand>
        <name>Zn(2+)</name>
        <dbReference type="ChEBI" id="CHEBI:29105"/>
        <label>2</label>
    </ligand>
</feature>
<dbReference type="PANTHER" id="PTHR45962">
    <property type="entry name" value="N-FATTY-ACYL-AMINO ACID SYNTHASE/HYDROLASE PM20D1"/>
    <property type="match status" value="1"/>
</dbReference>
<feature type="active site" evidence="6">
    <location>
        <position position="133"/>
    </location>
</feature>
<dbReference type="GeneID" id="68354400"/>
<feature type="binding site" evidence="7">
    <location>
        <position position="164"/>
    </location>
    <ligand>
        <name>Zn(2+)</name>
        <dbReference type="ChEBI" id="CHEBI:29105"/>
        <label>1</label>
    </ligand>
</feature>
<dbReference type="AlphaFoldDB" id="A0A9P8SHE8"/>
<evidence type="ECO:0000256" key="1">
    <source>
        <dbReference type="ARBA" id="ARBA00006247"/>
    </source>
</evidence>
<evidence type="ECO:0000256" key="4">
    <source>
        <dbReference type="ARBA" id="ARBA00022801"/>
    </source>
</evidence>
<evidence type="ECO:0000256" key="8">
    <source>
        <dbReference type="SAM" id="SignalP"/>
    </source>
</evidence>
<proteinExistence type="inferred from homology"/>
<dbReference type="CDD" id="cd05674">
    <property type="entry name" value="M20_yscS"/>
    <property type="match status" value="1"/>
</dbReference>
<dbReference type="GO" id="GO:0046872">
    <property type="term" value="F:metal ion binding"/>
    <property type="evidence" value="ECO:0007669"/>
    <property type="project" value="UniProtKB-KW"/>
</dbReference>
<feature type="domain" description="Peptidase M20 dimerisation" evidence="9">
    <location>
        <begin position="266"/>
        <end position="411"/>
    </location>
</feature>
<keyword evidence="2" id="KW-0645">Protease</keyword>
<comment type="caution">
    <text evidence="10">The sequence shown here is derived from an EMBL/GenBank/DDBJ whole genome shotgun (WGS) entry which is preliminary data.</text>
</comment>
<name>A0A9P8SHE8_9HYPO</name>
<dbReference type="GO" id="GO:0051603">
    <property type="term" value="P:proteolysis involved in protein catabolic process"/>
    <property type="evidence" value="ECO:0007669"/>
    <property type="project" value="TreeGrafter"/>
</dbReference>
<keyword evidence="11" id="KW-1185">Reference proteome</keyword>
<keyword evidence="8" id="KW-0732">Signal</keyword>
<dbReference type="GO" id="GO:0004181">
    <property type="term" value="F:metallocarboxypeptidase activity"/>
    <property type="evidence" value="ECO:0007669"/>
    <property type="project" value="InterPro"/>
</dbReference>
<dbReference type="PROSITE" id="PS00758">
    <property type="entry name" value="ARGE_DAPE_CPG2_1"/>
    <property type="match status" value="1"/>
</dbReference>
<evidence type="ECO:0000256" key="3">
    <source>
        <dbReference type="ARBA" id="ARBA00022723"/>
    </source>
</evidence>
<dbReference type="PANTHER" id="PTHR45962:SF1">
    <property type="entry name" value="N-FATTY-ACYL-AMINO ACID SYNTHASE_HYDROLASE PM20D1"/>
    <property type="match status" value="1"/>
</dbReference>
<feature type="binding site" evidence="7">
    <location>
        <position position="229"/>
    </location>
    <ligand>
        <name>Zn(2+)</name>
        <dbReference type="ChEBI" id="CHEBI:29105"/>
        <label>2</label>
    </ligand>
</feature>
<keyword evidence="3 7" id="KW-0479">Metal-binding</keyword>
<gene>
    <name evidence="10" type="ORF">HRG_05271</name>
</gene>
<keyword evidence="4" id="KW-0378">Hydrolase</keyword>
<evidence type="ECO:0000256" key="5">
    <source>
        <dbReference type="ARBA" id="ARBA00022833"/>
    </source>
</evidence>
<dbReference type="Proteomes" id="UP000824596">
    <property type="component" value="Unassembled WGS sequence"/>
</dbReference>
<feature type="binding site" evidence="7">
    <location>
        <position position="131"/>
    </location>
    <ligand>
        <name>Zn(2+)</name>
        <dbReference type="ChEBI" id="CHEBI:29105"/>
        <label>2</label>
    </ligand>
</feature>
<protein>
    <submittedName>
        <fullName evidence="10">Peptidase family m20/M25/M40 domain-containing protein</fullName>
    </submittedName>
</protein>
<dbReference type="Gene3D" id="3.40.630.10">
    <property type="entry name" value="Zn peptidases"/>
    <property type="match status" value="1"/>
</dbReference>
<feature type="binding site" evidence="7">
    <location>
        <position position="201"/>
    </location>
    <ligand>
        <name>Zn(2+)</name>
        <dbReference type="ChEBI" id="CHEBI:29105"/>
        <label>1</label>
    </ligand>
</feature>
<dbReference type="InterPro" id="IPR047177">
    <property type="entry name" value="Pept_M20A"/>
</dbReference>
<feature type="binding site" evidence="7">
    <location>
        <position position="542"/>
    </location>
    <ligand>
        <name>Zn(2+)</name>
        <dbReference type="ChEBI" id="CHEBI:29105"/>
        <label>1</label>
    </ligand>
</feature>
<organism evidence="10 11">
    <name type="scientific">Hirsutella rhossiliensis</name>
    <dbReference type="NCBI Taxonomy" id="111463"/>
    <lineage>
        <taxon>Eukaryota</taxon>
        <taxon>Fungi</taxon>
        <taxon>Dikarya</taxon>
        <taxon>Ascomycota</taxon>
        <taxon>Pezizomycotina</taxon>
        <taxon>Sordariomycetes</taxon>
        <taxon>Hypocreomycetidae</taxon>
        <taxon>Hypocreales</taxon>
        <taxon>Ophiocordycipitaceae</taxon>
        <taxon>Hirsutella</taxon>
    </lineage>
</organism>
<dbReference type="InterPro" id="IPR011650">
    <property type="entry name" value="Peptidase_M20_dimer"/>
</dbReference>
<dbReference type="EMBL" id="JAIZPD010000005">
    <property type="protein sequence ID" value="KAH0962761.1"/>
    <property type="molecule type" value="Genomic_DNA"/>
</dbReference>
<dbReference type="Pfam" id="PF07687">
    <property type="entry name" value="M20_dimer"/>
    <property type="match status" value="1"/>
</dbReference>
<dbReference type="Gene3D" id="3.30.70.360">
    <property type="match status" value="1"/>
</dbReference>
<dbReference type="GO" id="GO:0000328">
    <property type="term" value="C:fungal-type vacuole lumen"/>
    <property type="evidence" value="ECO:0007669"/>
    <property type="project" value="TreeGrafter"/>
</dbReference>
<accession>A0A9P8SHE8</accession>
<feature type="chain" id="PRO_5040382386" evidence="8">
    <location>
        <begin position="21"/>
        <end position="582"/>
    </location>
</feature>
<dbReference type="SUPFAM" id="SSF55031">
    <property type="entry name" value="Bacterial exopeptidase dimerisation domain"/>
    <property type="match status" value="1"/>
</dbReference>
<evidence type="ECO:0000313" key="10">
    <source>
        <dbReference type="EMBL" id="KAH0962761.1"/>
    </source>
</evidence>
<evidence type="ECO:0000256" key="6">
    <source>
        <dbReference type="PIRSR" id="PIRSR037217-1"/>
    </source>
</evidence>
<dbReference type="RefSeq" id="XP_044720274.1">
    <property type="nucleotide sequence ID" value="XM_044863742.1"/>
</dbReference>
<dbReference type="InterPro" id="IPR002933">
    <property type="entry name" value="Peptidase_M20"/>
</dbReference>
<dbReference type="Gene3D" id="1.10.150.900">
    <property type="match status" value="1"/>
</dbReference>
<dbReference type="SUPFAM" id="SSF53187">
    <property type="entry name" value="Zn-dependent exopeptidases"/>
    <property type="match status" value="1"/>
</dbReference>
<dbReference type="InterPro" id="IPR001261">
    <property type="entry name" value="ArgE/DapE_CS"/>
</dbReference>
<evidence type="ECO:0000259" key="9">
    <source>
        <dbReference type="Pfam" id="PF07687"/>
    </source>
</evidence>
<feature type="signal peptide" evidence="8">
    <location>
        <begin position="1"/>
        <end position="20"/>
    </location>
</feature>
<evidence type="ECO:0000256" key="2">
    <source>
        <dbReference type="ARBA" id="ARBA00022670"/>
    </source>
</evidence>
<dbReference type="InterPro" id="IPR017141">
    <property type="entry name" value="Pept_M20_carboxypep"/>
</dbReference>
<evidence type="ECO:0000256" key="7">
    <source>
        <dbReference type="PIRSR" id="PIRSR037217-2"/>
    </source>
</evidence>
<comment type="similarity">
    <text evidence="1">Belongs to the peptidase M20A family.</text>
</comment>
<keyword evidence="5 7" id="KW-0862">Zinc</keyword>
<dbReference type="Pfam" id="PF01546">
    <property type="entry name" value="Peptidase_M20"/>
    <property type="match status" value="1"/>
</dbReference>